<dbReference type="RefSeq" id="WP_092117902.1">
    <property type="nucleotide sequence ID" value="NZ_FNTH01000001.1"/>
</dbReference>
<evidence type="ECO:0000313" key="3">
    <source>
        <dbReference type="Proteomes" id="UP000198992"/>
    </source>
</evidence>
<dbReference type="EMBL" id="FNTH01000001">
    <property type="protein sequence ID" value="SED15801.1"/>
    <property type="molecule type" value="Genomic_DNA"/>
</dbReference>
<organism evidence="2 3">
    <name type="scientific">Bradyrhizobium erythrophlei</name>
    <dbReference type="NCBI Taxonomy" id="1437360"/>
    <lineage>
        <taxon>Bacteria</taxon>
        <taxon>Pseudomonadati</taxon>
        <taxon>Pseudomonadota</taxon>
        <taxon>Alphaproteobacteria</taxon>
        <taxon>Hyphomicrobiales</taxon>
        <taxon>Nitrobacteraceae</taxon>
        <taxon>Bradyrhizobium</taxon>
    </lineage>
</organism>
<feature type="chain" id="PRO_5011639348" description="PXPV repeat-containing protein" evidence="1">
    <location>
        <begin position="21"/>
        <end position="105"/>
    </location>
</feature>
<accession>A0A1H4YF84</accession>
<evidence type="ECO:0000256" key="1">
    <source>
        <dbReference type="SAM" id="SignalP"/>
    </source>
</evidence>
<name>A0A1H4YF84_9BRAD</name>
<evidence type="ECO:0008006" key="4">
    <source>
        <dbReference type="Google" id="ProtNLM"/>
    </source>
</evidence>
<proteinExistence type="predicted"/>
<dbReference type="AlphaFoldDB" id="A0A1H4YF84"/>
<sequence length="105" mass="11438">MKTIALGAFATALLASAASAAPLNPTAVGSPELSGIDQVRLVCNEYGRCFRTRGPRYVQRYYGDDDGYVVRRSYGYYGGPEYYDRGYGYYGGGPSIGFSFGTGRW</sequence>
<gene>
    <name evidence="2" type="ORF">SAMN05444164_3894</name>
</gene>
<dbReference type="Proteomes" id="UP000198992">
    <property type="component" value="Unassembled WGS sequence"/>
</dbReference>
<dbReference type="OrthoDB" id="8243872at2"/>
<keyword evidence="1" id="KW-0732">Signal</keyword>
<evidence type="ECO:0000313" key="2">
    <source>
        <dbReference type="EMBL" id="SED15801.1"/>
    </source>
</evidence>
<protein>
    <recommendedName>
        <fullName evidence="4">PXPV repeat-containing protein</fullName>
    </recommendedName>
</protein>
<feature type="signal peptide" evidence="1">
    <location>
        <begin position="1"/>
        <end position="20"/>
    </location>
</feature>
<reference evidence="2 3" key="1">
    <citation type="submission" date="2016-10" db="EMBL/GenBank/DDBJ databases">
        <authorList>
            <person name="de Groot N.N."/>
        </authorList>
    </citation>
    <scope>NUCLEOTIDE SEQUENCE [LARGE SCALE GENOMIC DNA]</scope>
    <source>
        <strain evidence="2 3">MT12</strain>
    </source>
</reference>